<gene>
    <name evidence="1" type="ORF">NTG6680_2258</name>
</gene>
<name>A0ABN8AN85_9PROT</name>
<protein>
    <submittedName>
        <fullName evidence="1">Uncharacterized protein</fullName>
    </submittedName>
</protein>
<organism evidence="1 2">
    <name type="scientific">Candidatus Nitrotoga arctica</name>
    <dbReference type="NCBI Taxonomy" id="453162"/>
    <lineage>
        <taxon>Bacteria</taxon>
        <taxon>Pseudomonadati</taxon>
        <taxon>Pseudomonadota</taxon>
        <taxon>Betaproteobacteria</taxon>
        <taxon>Nitrosomonadales</taxon>
        <taxon>Gallionellaceae</taxon>
        <taxon>Candidatus Nitrotoga</taxon>
    </lineage>
</organism>
<dbReference type="RefSeq" id="WP_239797277.1">
    <property type="nucleotide sequence ID" value="NZ_OU912926.1"/>
</dbReference>
<dbReference type="Proteomes" id="UP000839052">
    <property type="component" value="Chromosome"/>
</dbReference>
<reference evidence="1 2" key="1">
    <citation type="submission" date="2021-10" db="EMBL/GenBank/DDBJ databases">
        <authorList>
            <person name="Koch H."/>
        </authorList>
    </citation>
    <scope>NUCLEOTIDE SEQUENCE [LARGE SCALE GENOMIC DNA]</scope>
    <source>
        <strain evidence="1">6680</strain>
    </source>
</reference>
<accession>A0ABN8AN85</accession>
<keyword evidence="2" id="KW-1185">Reference proteome</keyword>
<evidence type="ECO:0000313" key="2">
    <source>
        <dbReference type="Proteomes" id="UP000839052"/>
    </source>
</evidence>
<proteinExistence type="predicted"/>
<dbReference type="EMBL" id="OU912926">
    <property type="protein sequence ID" value="CAG9933507.1"/>
    <property type="molecule type" value="Genomic_DNA"/>
</dbReference>
<evidence type="ECO:0000313" key="1">
    <source>
        <dbReference type="EMBL" id="CAG9933507.1"/>
    </source>
</evidence>
<sequence>MLVQIPEVLSVEQVRFVREKLETAGEAWVDGRATAGHQGLAYELGRLILPNSRTQPALYQRNAAESGYA</sequence>